<reference evidence="2" key="1">
    <citation type="submission" date="2020-11" db="EMBL/GenBank/DDBJ databases">
        <authorList>
            <person name="Tran Van P."/>
        </authorList>
    </citation>
    <scope>NUCLEOTIDE SEQUENCE</scope>
</reference>
<feature type="region of interest" description="Disordered" evidence="1">
    <location>
        <begin position="66"/>
        <end position="86"/>
    </location>
</feature>
<sequence>MKLLEITLGRDAGSCTVVFTLHHCQATNKSIDSFSETLDTSDTVVSQPETTSTGVLEQMKSFTHTNEDCKNSSYQHPEHRQEESPVKTPQHYYYQCIAIARCYIFTLACQKSKSAAVSTLQGTMSSSSAGFKYSSKSSASLAGGGLGTGGGGVARVIPSWKFSVPR</sequence>
<evidence type="ECO:0000256" key="1">
    <source>
        <dbReference type="SAM" id="MobiDB-lite"/>
    </source>
</evidence>
<evidence type="ECO:0000313" key="2">
    <source>
        <dbReference type="EMBL" id="CAD7434260.1"/>
    </source>
</evidence>
<accession>A0A7R9EJQ8</accession>
<dbReference type="AlphaFoldDB" id="A0A7R9EJQ8"/>
<protein>
    <submittedName>
        <fullName evidence="2">Uncharacterized protein</fullName>
    </submittedName>
</protein>
<feature type="compositionally biased region" description="Basic and acidic residues" evidence="1">
    <location>
        <begin position="66"/>
        <end position="85"/>
    </location>
</feature>
<name>A0A7R9EJQ8_9NEOP</name>
<proteinExistence type="predicted"/>
<dbReference type="EMBL" id="OB797338">
    <property type="protein sequence ID" value="CAD7434260.1"/>
    <property type="molecule type" value="Genomic_DNA"/>
</dbReference>
<gene>
    <name evidence="2" type="ORF">TMSB3V08_LOCUS10913</name>
</gene>
<organism evidence="2">
    <name type="scientific">Timema monikensis</name>
    <dbReference type="NCBI Taxonomy" id="170555"/>
    <lineage>
        <taxon>Eukaryota</taxon>
        <taxon>Metazoa</taxon>
        <taxon>Ecdysozoa</taxon>
        <taxon>Arthropoda</taxon>
        <taxon>Hexapoda</taxon>
        <taxon>Insecta</taxon>
        <taxon>Pterygota</taxon>
        <taxon>Neoptera</taxon>
        <taxon>Polyneoptera</taxon>
        <taxon>Phasmatodea</taxon>
        <taxon>Timematodea</taxon>
        <taxon>Timematoidea</taxon>
        <taxon>Timematidae</taxon>
        <taxon>Timema</taxon>
    </lineage>
</organism>